<reference evidence="1" key="2">
    <citation type="journal article" date="2023" name="IMA Fungus">
        <title>Comparative genomic study of the Penicillium genus elucidates a diverse pangenome and 15 lateral gene transfer events.</title>
        <authorList>
            <person name="Petersen C."/>
            <person name="Sorensen T."/>
            <person name="Nielsen M.R."/>
            <person name="Sondergaard T.E."/>
            <person name="Sorensen J.L."/>
            <person name="Fitzpatrick D.A."/>
            <person name="Frisvad J.C."/>
            <person name="Nielsen K.L."/>
        </authorList>
    </citation>
    <scope>NUCLEOTIDE SEQUENCE</scope>
    <source>
        <strain evidence="1">IBT 19713</strain>
    </source>
</reference>
<dbReference type="RefSeq" id="XP_058334504.1">
    <property type="nucleotide sequence ID" value="XM_058471363.1"/>
</dbReference>
<proteinExistence type="predicted"/>
<sequence>MTTSMEAAIELRAVALVVPATSHLHYARLGFPSSKRLEREIESGVRAAALVRRRVERLLTSWRTKNRRLTHQGPVDMVLLR</sequence>
<dbReference type="EMBL" id="JAPQKS010000002">
    <property type="protein sequence ID" value="KAJ5247083.1"/>
    <property type="molecule type" value="Genomic_DNA"/>
</dbReference>
<dbReference type="Proteomes" id="UP001150941">
    <property type="component" value="Unassembled WGS sequence"/>
</dbReference>
<dbReference type="GeneID" id="83198666"/>
<organism evidence="1 2">
    <name type="scientific">Penicillium chermesinum</name>
    <dbReference type="NCBI Taxonomy" id="63820"/>
    <lineage>
        <taxon>Eukaryota</taxon>
        <taxon>Fungi</taxon>
        <taxon>Dikarya</taxon>
        <taxon>Ascomycota</taxon>
        <taxon>Pezizomycotina</taxon>
        <taxon>Eurotiomycetes</taxon>
        <taxon>Eurotiomycetidae</taxon>
        <taxon>Eurotiales</taxon>
        <taxon>Aspergillaceae</taxon>
        <taxon>Penicillium</taxon>
    </lineage>
</organism>
<evidence type="ECO:0000313" key="2">
    <source>
        <dbReference type="Proteomes" id="UP001150941"/>
    </source>
</evidence>
<protein>
    <submittedName>
        <fullName evidence="1">Uncharacterized protein</fullName>
    </submittedName>
</protein>
<reference evidence="1" key="1">
    <citation type="submission" date="2022-11" db="EMBL/GenBank/DDBJ databases">
        <authorList>
            <person name="Petersen C."/>
        </authorList>
    </citation>
    <scope>NUCLEOTIDE SEQUENCE</scope>
    <source>
        <strain evidence="1">IBT 19713</strain>
    </source>
</reference>
<comment type="caution">
    <text evidence="1">The sequence shown here is derived from an EMBL/GenBank/DDBJ whole genome shotgun (WGS) entry which is preliminary data.</text>
</comment>
<dbReference type="AlphaFoldDB" id="A0A9W9PHU2"/>
<accession>A0A9W9PHU2</accession>
<gene>
    <name evidence="1" type="ORF">N7468_002066</name>
</gene>
<name>A0A9W9PHU2_9EURO</name>
<keyword evidence="2" id="KW-1185">Reference proteome</keyword>
<evidence type="ECO:0000313" key="1">
    <source>
        <dbReference type="EMBL" id="KAJ5247083.1"/>
    </source>
</evidence>